<dbReference type="AlphaFoldDB" id="A0A0D7F3Y2"/>
<gene>
    <name evidence="1" type="ORF">OO17_03820</name>
</gene>
<name>A0A0D7F3Y2_RHOPL</name>
<evidence type="ECO:0000313" key="2">
    <source>
        <dbReference type="Proteomes" id="UP000032515"/>
    </source>
</evidence>
<dbReference type="PATRIC" id="fig|1076.23.peg.6313"/>
<dbReference type="EMBL" id="JXXE01000071">
    <property type="protein sequence ID" value="KIZ47510.1"/>
    <property type="molecule type" value="Genomic_DNA"/>
</dbReference>
<dbReference type="OrthoDB" id="9870097at2"/>
<dbReference type="Proteomes" id="UP000032515">
    <property type="component" value="Unassembled WGS sequence"/>
</dbReference>
<reference evidence="1 2" key="1">
    <citation type="submission" date="2014-11" db="EMBL/GenBank/DDBJ databases">
        <title>Genomics and ecophysiology of heterotrophic nitrogen fixing bacteria isolated from estuarine surface water.</title>
        <authorList>
            <person name="Bentzon-Tilia M."/>
            <person name="Severin I."/>
            <person name="Hansen L.H."/>
            <person name="Riemann L."/>
        </authorList>
    </citation>
    <scope>NUCLEOTIDE SEQUENCE [LARGE SCALE GENOMIC DNA]</scope>
    <source>
        <strain evidence="1 2">BAL398</strain>
    </source>
</reference>
<comment type="caution">
    <text evidence="1">The sequence shown here is derived from an EMBL/GenBank/DDBJ whole genome shotgun (WGS) entry which is preliminary data.</text>
</comment>
<organism evidence="1 2">
    <name type="scientific">Rhodopseudomonas palustris</name>
    <dbReference type="NCBI Taxonomy" id="1076"/>
    <lineage>
        <taxon>Bacteria</taxon>
        <taxon>Pseudomonadati</taxon>
        <taxon>Pseudomonadota</taxon>
        <taxon>Alphaproteobacteria</taxon>
        <taxon>Hyphomicrobiales</taxon>
        <taxon>Nitrobacteraceae</taxon>
        <taxon>Rhodopseudomonas</taxon>
    </lineage>
</organism>
<evidence type="ECO:0000313" key="1">
    <source>
        <dbReference type="EMBL" id="KIZ47510.1"/>
    </source>
</evidence>
<protein>
    <submittedName>
        <fullName evidence="1">Uncharacterized protein</fullName>
    </submittedName>
</protein>
<sequence>MLRFFPKDPALCAVFKSHTYRYHLLPLAARDVPRFLKEIEGRLEITGLSLTGAGEPAGYIGNSDNPTASPIYWNH</sequence>
<dbReference type="RefSeq" id="WP_044405884.1">
    <property type="nucleotide sequence ID" value="NZ_JXXE01000071.1"/>
</dbReference>
<accession>A0A0D7F3Y2</accession>
<proteinExistence type="predicted"/>